<evidence type="ECO:0000313" key="2">
    <source>
        <dbReference type="Proteomes" id="UP000076738"/>
    </source>
</evidence>
<keyword evidence="2" id="KW-1185">Reference proteome</keyword>
<dbReference type="STRING" id="1330018.A0A167FZB0"/>
<dbReference type="Proteomes" id="UP000076738">
    <property type="component" value="Unassembled WGS sequence"/>
</dbReference>
<dbReference type="EMBL" id="KV417355">
    <property type="protein sequence ID" value="KZO90004.1"/>
    <property type="molecule type" value="Genomic_DNA"/>
</dbReference>
<reference evidence="1 2" key="1">
    <citation type="journal article" date="2016" name="Mol. Biol. Evol.">
        <title>Comparative Genomics of Early-Diverging Mushroom-Forming Fungi Provides Insights into the Origins of Lignocellulose Decay Capabilities.</title>
        <authorList>
            <person name="Nagy L.G."/>
            <person name="Riley R."/>
            <person name="Tritt A."/>
            <person name="Adam C."/>
            <person name="Daum C."/>
            <person name="Floudas D."/>
            <person name="Sun H."/>
            <person name="Yadav J.S."/>
            <person name="Pangilinan J."/>
            <person name="Larsson K.H."/>
            <person name="Matsuura K."/>
            <person name="Barry K."/>
            <person name="Labutti K."/>
            <person name="Kuo R."/>
            <person name="Ohm R.A."/>
            <person name="Bhattacharya S.S."/>
            <person name="Shirouzu T."/>
            <person name="Yoshinaga Y."/>
            <person name="Martin F.M."/>
            <person name="Grigoriev I.V."/>
            <person name="Hibbett D.S."/>
        </authorList>
    </citation>
    <scope>NUCLEOTIDE SEQUENCE [LARGE SCALE GENOMIC DNA]</scope>
    <source>
        <strain evidence="1 2">TUFC12733</strain>
    </source>
</reference>
<sequence length="489" mass="55047">MGYKTRKASSSTIRSMAAALRCPTLLSVEGNSGVLRQAILERLYPVLAAMMHQYPLPVFGKTFGADVDASDAFFKSHFVFNDVVLPDRDDALKDALRQEVFAPVDHTFVKKPASALVILQRLPHADELHPGAHSSRPLTPELRRDGQPGGLFVPIARRPTQMIETNFALDHPASQKVPFPRGDAGSWTREERLRATAAPEWVGVEDAARQLADAFDQPGQRRGNSYVIIQPLQEKDICIMGRKGPSHAKMQSLVCYLVARGSAPCDLKGALWPRTMRALQEKDLRTDSSKNNLYTFRSFSYWNRYSQRGFGTDYMQQPNSFLVGGNIHTRTPRPSMAIVENAEGYESLLDIWQPWFNHATETVRCRLRQEYRLLEDLVQQPTLNTQLPCYPFPSFVVNIHCCVTAHRDDQDPDGGVCVLLVFGNFKGGQLVLYEPGLVLKVEAGDMVIFPSMSLTHFTLHFQGRRGTIVMHGDRSWEGWQQDYNGWAVE</sequence>
<name>A0A167FZB0_CALVF</name>
<dbReference type="AlphaFoldDB" id="A0A167FZB0"/>
<dbReference type="OrthoDB" id="2690740at2759"/>
<accession>A0A167FZB0</accession>
<dbReference type="Gene3D" id="3.60.130.30">
    <property type="match status" value="1"/>
</dbReference>
<gene>
    <name evidence="1" type="ORF">CALVIDRAFT_430995</name>
</gene>
<organism evidence="1 2">
    <name type="scientific">Calocera viscosa (strain TUFC12733)</name>
    <dbReference type="NCBI Taxonomy" id="1330018"/>
    <lineage>
        <taxon>Eukaryota</taxon>
        <taxon>Fungi</taxon>
        <taxon>Dikarya</taxon>
        <taxon>Basidiomycota</taxon>
        <taxon>Agaricomycotina</taxon>
        <taxon>Dacrymycetes</taxon>
        <taxon>Dacrymycetales</taxon>
        <taxon>Dacrymycetaceae</taxon>
        <taxon>Calocera</taxon>
    </lineage>
</organism>
<protein>
    <submittedName>
        <fullName evidence="1">Uncharacterized protein</fullName>
    </submittedName>
</protein>
<proteinExistence type="predicted"/>
<evidence type="ECO:0000313" key="1">
    <source>
        <dbReference type="EMBL" id="KZO90004.1"/>
    </source>
</evidence>